<dbReference type="PROSITE" id="PS00211">
    <property type="entry name" value="ABC_TRANSPORTER_1"/>
    <property type="match status" value="1"/>
</dbReference>
<feature type="transmembrane region" description="Helical" evidence="8">
    <location>
        <begin position="204"/>
        <end position="236"/>
    </location>
</feature>
<gene>
    <name evidence="11" type="ORF">PVAG01_11375</name>
</gene>
<dbReference type="PANTHER" id="PTHR24223">
    <property type="entry name" value="ATP-BINDING CASSETTE SUB-FAMILY C"/>
    <property type="match status" value="1"/>
</dbReference>
<dbReference type="Pfam" id="PF00664">
    <property type="entry name" value="ABC_membrane"/>
    <property type="match status" value="1"/>
</dbReference>
<keyword evidence="3 8" id="KW-0812">Transmembrane</keyword>
<proteinExistence type="predicted"/>
<dbReference type="InterPro" id="IPR050173">
    <property type="entry name" value="ABC_transporter_C-like"/>
</dbReference>
<evidence type="ECO:0000256" key="3">
    <source>
        <dbReference type="ARBA" id="ARBA00022692"/>
    </source>
</evidence>
<dbReference type="InterPro" id="IPR027417">
    <property type="entry name" value="P-loop_NTPase"/>
</dbReference>
<keyword evidence="5" id="KW-0067">ATP-binding</keyword>
<dbReference type="InterPro" id="IPR044726">
    <property type="entry name" value="ABCC_6TM_D2"/>
</dbReference>
<evidence type="ECO:0000256" key="4">
    <source>
        <dbReference type="ARBA" id="ARBA00022741"/>
    </source>
</evidence>
<accession>A0ABR4P239</accession>
<dbReference type="SUPFAM" id="SSF90123">
    <property type="entry name" value="ABC transporter transmembrane region"/>
    <property type="match status" value="1"/>
</dbReference>
<dbReference type="InterPro" id="IPR011527">
    <property type="entry name" value="ABC1_TM_dom"/>
</dbReference>
<reference evidence="11 12" key="1">
    <citation type="submission" date="2024-06" db="EMBL/GenBank/DDBJ databases">
        <title>Complete genome of Phlyctema vagabunda strain 19-DSS-EL-015.</title>
        <authorList>
            <person name="Fiorenzani C."/>
        </authorList>
    </citation>
    <scope>NUCLEOTIDE SEQUENCE [LARGE SCALE GENOMIC DNA]</scope>
    <source>
        <strain evidence="11 12">19-DSS-EL-015</strain>
    </source>
</reference>
<dbReference type="InterPro" id="IPR036640">
    <property type="entry name" value="ABC1_TM_sf"/>
</dbReference>
<dbReference type="CDD" id="cd18580">
    <property type="entry name" value="ABC_6TM_ABCC_D2"/>
    <property type="match status" value="1"/>
</dbReference>
<keyword evidence="6 8" id="KW-1133">Transmembrane helix</keyword>
<sequence length="645" mass="71432">KDGTVAQQGNYAQLQSTDGYVRDLALEQVVKAKVVDHETIDVDAQVPPDSTAVREDSEALDLKRQTGDMSLYGFYFKSVSAGTALFWLGLAILYTGLSKIPQVWIRLWAEQGMNNNSSYYFGSYFALSFSCVLASTFSVSFFMLVIVPKSAQSLHWLFLESVMMAPLWFFTTTDSGVTLNRFAQDMTLLDNRLPVAAYHTVYDILFTLLSTALIAAGAQYVAAVIPFSMVALYLLARYYLRTSRQMRYLDLEAKTPLFTLFTETIDGLATIRAFGWRRSLMEENLRLLDQSQKPYYLLFCIQRWLTVVLDLFIATIAIILVAFAVEFRHTTSQGAIGVALINILSLNTELSELVNNWADLETSLGAIARLRSFLQDTPKEDGPERDQPVPETWPSKGLIELRDVSAAYRSGDSPVLQNVSLTIEPGQKIGVCGRTGSGKSSLILTLLRLLEVESGSVFIDGVDISTLSRDTIRSRIITLPQDPIQLAGTVRENLCPGAIHVTGGAGEDDARLVSALRKVSIWETVHERGGLDAEFSKIALSHGQQQLFCLARAMLLVGREEKKIVLLDEPTSSVDRDTDAAVLQVVRDEFKHCTVVAVAHRLDSIVGCQAVVCMDAGRVVEVGEPRVLLAQEGSRFRMLWDARHG</sequence>
<feature type="transmembrane region" description="Helical" evidence="8">
    <location>
        <begin position="117"/>
        <end position="147"/>
    </location>
</feature>
<dbReference type="Proteomes" id="UP001629113">
    <property type="component" value="Unassembled WGS sequence"/>
</dbReference>
<comment type="caution">
    <text evidence="11">The sequence shown here is derived from an EMBL/GenBank/DDBJ whole genome shotgun (WGS) entry which is preliminary data.</text>
</comment>
<feature type="non-terminal residue" evidence="11">
    <location>
        <position position="1"/>
    </location>
</feature>
<evidence type="ECO:0000259" key="9">
    <source>
        <dbReference type="PROSITE" id="PS50893"/>
    </source>
</evidence>
<dbReference type="SUPFAM" id="SSF52540">
    <property type="entry name" value="P-loop containing nucleoside triphosphate hydrolases"/>
    <property type="match status" value="1"/>
</dbReference>
<dbReference type="InterPro" id="IPR003593">
    <property type="entry name" value="AAA+_ATPase"/>
</dbReference>
<dbReference type="Gene3D" id="3.40.50.300">
    <property type="entry name" value="P-loop containing nucleotide triphosphate hydrolases"/>
    <property type="match status" value="1"/>
</dbReference>
<evidence type="ECO:0000313" key="11">
    <source>
        <dbReference type="EMBL" id="KAL3417375.1"/>
    </source>
</evidence>
<name>A0ABR4P239_9HELO</name>
<evidence type="ECO:0000259" key="10">
    <source>
        <dbReference type="PROSITE" id="PS50929"/>
    </source>
</evidence>
<feature type="transmembrane region" description="Helical" evidence="8">
    <location>
        <begin position="295"/>
        <end position="325"/>
    </location>
</feature>
<evidence type="ECO:0000256" key="6">
    <source>
        <dbReference type="ARBA" id="ARBA00022989"/>
    </source>
</evidence>
<feature type="transmembrane region" description="Helical" evidence="8">
    <location>
        <begin position="74"/>
        <end position="97"/>
    </location>
</feature>
<dbReference type="InterPro" id="IPR003439">
    <property type="entry name" value="ABC_transporter-like_ATP-bd"/>
</dbReference>
<evidence type="ECO:0000256" key="2">
    <source>
        <dbReference type="ARBA" id="ARBA00022448"/>
    </source>
</evidence>
<evidence type="ECO:0000313" key="12">
    <source>
        <dbReference type="Proteomes" id="UP001629113"/>
    </source>
</evidence>
<organism evidence="11 12">
    <name type="scientific">Phlyctema vagabunda</name>
    <dbReference type="NCBI Taxonomy" id="108571"/>
    <lineage>
        <taxon>Eukaryota</taxon>
        <taxon>Fungi</taxon>
        <taxon>Dikarya</taxon>
        <taxon>Ascomycota</taxon>
        <taxon>Pezizomycotina</taxon>
        <taxon>Leotiomycetes</taxon>
        <taxon>Helotiales</taxon>
        <taxon>Dermateaceae</taxon>
        <taxon>Phlyctema</taxon>
    </lineage>
</organism>
<dbReference type="PROSITE" id="PS50893">
    <property type="entry name" value="ABC_TRANSPORTER_2"/>
    <property type="match status" value="1"/>
</dbReference>
<evidence type="ECO:0000256" key="8">
    <source>
        <dbReference type="SAM" id="Phobius"/>
    </source>
</evidence>
<evidence type="ECO:0000256" key="7">
    <source>
        <dbReference type="ARBA" id="ARBA00023136"/>
    </source>
</evidence>
<feature type="transmembrane region" description="Helical" evidence="8">
    <location>
        <begin position="154"/>
        <end position="171"/>
    </location>
</feature>
<dbReference type="Pfam" id="PF00005">
    <property type="entry name" value="ABC_tran"/>
    <property type="match status" value="1"/>
</dbReference>
<evidence type="ECO:0000256" key="5">
    <source>
        <dbReference type="ARBA" id="ARBA00022840"/>
    </source>
</evidence>
<comment type="subcellular location">
    <subcellularLocation>
        <location evidence="1">Membrane</location>
        <topology evidence="1">Multi-pass membrane protein</topology>
    </subcellularLocation>
</comment>
<feature type="domain" description="ABC transporter" evidence="9">
    <location>
        <begin position="399"/>
        <end position="641"/>
    </location>
</feature>
<dbReference type="CDD" id="cd03244">
    <property type="entry name" value="ABCC_MRP_domain2"/>
    <property type="match status" value="1"/>
</dbReference>
<dbReference type="Gene3D" id="1.20.1560.10">
    <property type="entry name" value="ABC transporter type 1, transmembrane domain"/>
    <property type="match status" value="1"/>
</dbReference>
<keyword evidence="7 8" id="KW-0472">Membrane</keyword>
<feature type="domain" description="ABC transmembrane type-1" evidence="10">
    <location>
        <begin position="81"/>
        <end position="362"/>
    </location>
</feature>
<dbReference type="PROSITE" id="PS50929">
    <property type="entry name" value="ABC_TM1F"/>
    <property type="match status" value="1"/>
</dbReference>
<dbReference type="InterPro" id="IPR017871">
    <property type="entry name" value="ABC_transporter-like_CS"/>
</dbReference>
<dbReference type="EMBL" id="JBFCZG010000011">
    <property type="protein sequence ID" value="KAL3417375.1"/>
    <property type="molecule type" value="Genomic_DNA"/>
</dbReference>
<dbReference type="SMART" id="SM00382">
    <property type="entry name" value="AAA"/>
    <property type="match status" value="1"/>
</dbReference>
<dbReference type="PANTHER" id="PTHR24223:SF399">
    <property type="entry name" value="ABC TRANSPORTER ATNG"/>
    <property type="match status" value="1"/>
</dbReference>
<keyword evidence="2" id="KW-0813">Transport</keyword>
<keyword evidence="4" id="KW-0547">Nucleotide-binding</keyword>
<evidence type="ECO:0000256" key="1">
    <source>
        <dbReference type="ARBA" id="ARBA00004141"/>
    </source>
</evidence>
<keyword evidence="12" id="KW-1185">Reference proteome</keyword>
<protein>
    <submittedName>
        <fullName evidence="11">ABC multidrug transporter</fullName>
    </submittedName>
</protein>